<dbReference type="EMBL" id="MN739544">
    <property type="protein sequence ID" value="QHT12379.1"/>
    <property type="molecule type" value="Genomic_DNA"/>
</dbReference>
<evidence type="ECO:0000256" key="2">
    <source>
        <dbReference type="SAM" id="Phobius"/>
    </source>
</evidence>
<proteinExistence type="predicted"/>
<feature type="transmembrane region" description="Helical" evidence="2">
    <location>
        <begin position="36"/>
        <end position="55"/>
    </location>
</feature>
<evidence type="ECO:0000313" key="3">
    <source>
        <dbReference type="EMBL" id="QHT12379.1"/>
    </source>
</evidence>
<feature type="transmembrane region" description="Helical" evidence="2">
    <location>
        <begin position="61"/>
        <end position="82"/>
    </location>
</feature>
<keyword evidence="2" id="KW-0812">Transmembrane</keyword>
<sequence length="142" mass="16220">MAQSADTLKESTDEYNFYQRMNEIGTYTYNNKMDTIFVFQLTFISLLIFIVLYYLYKNNVITFFVLSSVSLLLGLFVVYVYLNRILVYSKIRDQKDWSRINFGDGTIQPKDYNQAGVDGGENGSVPTQRCGPADPTPVCTAI</sequence>
<keyword evidence="2" id="KW-0472">Membrane</keyword>
<evidence type="ECO:0000256" key="1">
    <source>
        <dbReference type="SAM" id="MobiDB-lite"/>
    </source>
</evidence>
<organism evidence="3">
    <name type="scientific">viral metagenome</name>
    <dbReference type="NCBI Taxonomy" id="1070528"/>
    <lineage>
        <taxon>unclassified sequences</taxon>
        <taxon>metagenomes</taxon>
        <taxon>organismal metagenomes</taxon>
    </lineage>
</organism>
<dbReference type="AlphaFoldDB" id="A0A6C0D8V6"/>
<name>A0A6C0D8V6_9ZZZZ</name>
<protein>
    <submittedName>
        <fullName evidence="3">Uncharacterized protein</fullName>
    </submittedName>
</protein>
<keyword evidence="2" id="KW-1133">Transmembrane helix</keyword>
<accession>A0A6C0D8V6</accession>
<feature type="region of interest" description="Disordered" evidence="1">
    <location>
        <begin position="122"/>
        <end position="142"/>
    </location>
</feature>
<reference evidence="3" key="1">
    <citation type="journal article" date="2020" name="Nature">
        <title>Giant virus diversity and host interactions through global metagenomics.</title>
        <authorList>
            <person name="Schulz F."/>
            <person name="Roux S."/>
            <person name="Paez-Espino D."/>
            <person name="Jungbluth S."/>
            <person name="Walsh D.A."/>
            <person name="Denef V.J."/>
            <person name="McMahon K.D."/>
            <person name="Konstantinidis K.T."/>
            <person name="Eloe-Fadrosh E.A."/>
            <person name="Kyrpides N.C."/>
            <person name="Woyke T."/>
        </authorList>
    </citation>
    <scope>NUCLEOTIDE SEQUENCE</scope>
    <source>
        <strain evidence="3">GVMAG-M-3300023174-129</strain>
    </source>
</reference>